<organism evidence="1 2">
    <name type="scientific">Daedalea quercina L-15889</name>
    <dbReference type="NCBI Taxonomy" id="1314783"/>
    <lineage>
        <taxon>Eukaryota</taxon>
        <taxon>Fungi</taxon>
        <taxon>Dikarya</taxon>
        <taxon>Basidiomycota</taxon>
        <taxon>Agaricomycotina</taxon>
        <taxon>Agaricomycetes</taxon>
        <taxon>Polyporales</taxon>
        <taxon>Fomitopsis</taxon>
    </lineage>
</organism>
<dbReference type="InterPro" id="IPR011333">
    <property type="entry name" value="SKP1/BTB/POZ_sf"/>
</dbReference>
<protein>
    <recommendedName>
        <fullName evidence="3">BTB domain-containing protein</fullName>
    </recommendedName>
</protein>
<dbReference type="OrthoDB" id="3164835at2759"/>
<gene>
    <name evidence="1" type="ORF">DAEQUDRAFT_765631</name>
</gene>
<evidence type="ECO:0000313" key="2">
    <source>
        <dbReference type="Proteomes" id="UP000076727"/>
    </source>
</evidence>
<dbReference type="AlphaFoldDB" id="A0A165QDZ7"/>
<name>A0A165QDZ7_9APHY</name>
<evidence type="ECO:0000313" key="1">
    <source>
        <dbReference type="EMBL" id="KZT69327.1"/>
    </source>
</evidence>
<dbReference type="Proteomes" id="UP000076727">
    <property type="component" value="Unassembled WGS sequence"/>
</dbReference>
<keyword evidence="2" id="KW-1185">Reference proteome</keyword>
<dbReference type="STRING" id="1314783.A0A165QDZ7"/>
<evidence type="ECO:0008006" key="3">
    <source>
        <dbReference type="Google" id="ProtNLM"/>
    </source>
</evidence>
<proteinExistence type="predicted"/>
<dbReference type="EMBL" id="KV429059">
    <property type="protein sequence ID" value="KZT69327.1"/>
    <property type="molecule type" value="Genomic_DNA"/>
</dbReference>
<sequence length="559" mass="61436">MASLASNTPPYASPPFDDPNADLILRSSDGVDFLVLRDILRFASPVFADMVAVGHTRPQAVGGPHAQDDELRDGCPVVPVQEDSDTLDSLLRIVFPQEDPVLDDFPRLSAVLAAALKYDMVKATRLTGTKLRSFIPQKPLRAWAVAVSNRLETEARVAADEICGQNLTILDSFPPEMQYVTGGAYYRLLRYQRLAGKVEEGFEFCNPPIVPVDSLPPPTTNGLDSESNYPLNERIHSLADIICRSSDGKDFPSHKVLLTLASPIIGRMIAGDEGSQKAGASFTLDGLPVLLFPEDSMTLRILIGLCRPEYSDASIAVEELFVLEKIRDAMWKYEMAGAMKILEQQWSHLVAADPLRAFLLAANNKSLKEARQAVLQLLDKTMEDYYVPLLEGSSASTYRDALLYYRACKTAAREEAQTCRSGADASVNQLVGQEAHHIPRTSARCHGHLGGYYHNTCNGAAYFIYYASQNSGSSTPVCGYCTMLAQLIVHVIKLLDSPSSPLLTTLNSLNNSFHQQGSPCLVLQSPLEQDWSSIHALYKSLYDKLIDKVNQASLNHINV</sequence>
<reference evidence="1 2" key="1">
    <citation type="journal article" date="2016" name="Mol. Biol. Evol.">
        <title>Comparative Genomics of Early-Diverging Mushroom-Forming Fungi Provides Insights into the Origins of Lignocellulose Decay Capabilities.</title>
        <authorList>
            <person name="Nagy L.G."/>
            <person name="Riley R."/>
            <person name="Tritt A."/>
            <person name="Adam C."/>
            <person name="Daum C."/>
            <person name="Floudas D."/>
            <person name="Sun H."/>
            <person name="Yadav J.S."/>
            <person name="Pangilinan J."/>
            <person name="Larsson K.H."/>
            <person name="Matsuura K."/>
            <person name="Barry K."/>
            <person name="Labutti K."/>
            <person name="Kuo R."/>
            <person name="Ohm R.A."/>
            <person name="Bhattacharya S.S."/>
            <person name="Shirouzu T."/>
            <person name="Yoshinaga Y."/>
            <person name="Martin F.M."/>
            <person name="Grigoriev I.V."/>
            <person name="Hibbett D.S."/>
        </authorList>
    </citation>
    <scope>NUCLEOTIDE SEQUENCE [LARGE SCALE GENOMIC DNA]</scope>
    <source>
        <strain evidence="1 2">L-15889</strain>
    </source>
</reference>
<dbReference type="Gene3D" id="3.30.710.10">
    <property type="entry name" value="Potassium Channel Kv1.1, Chain A"/>
    <property type="match status" value="1"/>
</dbReference>
<accession>A0A165QDZ7</accession>